<dbReference type="AlphaFoldDB" id="A0A944QRX8"/>
<dbReference type="SUPFAM" id="SSF53807">
    <property type="entry name" value="Helical backbone' metal receptor"/>
    <property type="match status" value="1"/>
</dbReference>
<evidence type="ECO:0000313" key="4">
    <source>
        <dbReference type="Proteomes" id="UP000770889"/>
    </source>
</evidence>
<reference evidence="3 4" key="1">
    <citation type="submission" date="2021-05" db="EMBL/GenBank/DDBJ databases">
        <title>Genetic and Functional Diversity in Clade A Lucinid endosymbionts from the Bahamas.</title>
        <authorList>
            <person name="Giani N.M."/>
            <person name="Engel A.S."/>
            <person name="Campbell B.J."/>
        </authorList>
    </citation>
    <scope>NUCLEOTIDE SEQUENCE [LARGE SCALE GENOMIC DNA]</scope>
    <source>
        <strain evidence="3">LUC16012Gg_MoonRockCtena</strain>
    </source>
</reference>
<dbReference type="EMBL" id="JAHHGM010000001">
    <property type="protein sequence ID" value="MBT2987437.1"/>
    <property type="molecule type" value="Genomic_DNA"/>
</dbReference>
<evidence type="ECO:0000256" key="1">
    <source>
        <dbReference type="SAM" id="SignalP"/>
    </source>
</evidence>
<dbReference type="InterPro" id="IPR050902">
    <property type="entry name" value="ABC_Transporter_SBP"/>
</dbReference>
<dbReference type="Pfam" id="PF01497">
    <property type="entry name" value="Peripla_BP_2"/>
    <property type="match status" value="1"/>
</dbReference>
<keyword evidence="1" id="KW-0732">Signal</keyword>
<feature type="domain" description="Fe/B12 periplasmic-binding" evidence="2">
    <location>
        <begin position="26"/>
        <end position="275"/>
    </location>
</feature>
<dbReference type="PANTHER" id="PTHR30535:SF34">
    <property type="entry name" value="MOLYBDATE-BINDING PROTEIN MOLA"/>
    <property type="match status" value="1"/>
</dbReference>
<protein>
    <submittedName>
        <fullName evidence="3">ABC transporter substrate-binding protein</fullName>
    </submittedName>
</protein>
<comment type="caution">
    <text evidence="3">The sequence shown here is derived from an EMBL/GenBank/DDBJ whole genome shotgun (WGS) entry which is preliminary data.</text>
</comment>
<name>A0A944QRX8_9GAMM</name>
<dbReference type="PANTHER" id="PTHR30535">
    <property type="entry name" value="VITAMIN B12-BINDING PROTEIN"/>
    <property type="match status" value="1"/>
</dbReference>
<dbReference type="PROSITE" id="PS50983">
    <property type="entry name" value="FE_B12_PBP"/>
    <property type="match status" value="1"/>
</dbReference>
<feature type="signal peptide" evidence="1">
    <location>
        <begin position="1"/>
        <end position="19"/>
    </location>
</feature>
<accession>A0A944QRX8</accession>
<feature type="chain" id="PRO_5036977167" evidence="1">
    <location>
        <begin position="20"/>
        <end position="275"/>
    </location>
</feature>
<dbReference type="InterPro" id="IPR002491">
    <property type="entry name" value="ABC_transptr_periplasmic_BD"/>
</dbReference>
<dbReference type="Gene3D" id="3.40.50.1980">
    <property type="entry name" value="Nitrogenase molybdenum iron protein domain"/>
    <property type="match status" value="2"/>
</dbReference>
<evidence type="ECO:0000259" key="2">
    <source>
        <dbReference type="PROSITE" id="PS50983"/>
    </source>
</evidence>
<sequence length="275" mass="30454">MRPTAIGLFLLLLTSLAAATEMPPRRVVSVNLCSDQLLLLLADPRQVASVSHLATEPASSFVAEQAARYPVNHARAEEIIRLEPDLILVTPHTNPRLRTTLEQLGYTLHQLFLGHRLEDIVADIRQLAARLGQVSRGESLIAGMQRRLQSHLPDSAKPSPTAIFYQPRGYTSGSGTLQDEALRLAGWNNLAAQHGVEGYAPVPLEEILLWQPETLFTSAYTKTGDSLAERQLGHPALQRLLAQRPLREIPYKYWICPGPMLAEAVELLREAREGD</sequence>
<organism evidence="3 4">
    <name type="scientific">Candidatus Thiodiazotropha taylori</name>
    <dbReference type="NCBI Taxonomy" id="2792791"/>
    <lineage>
        <taxon>Bacteria</taxon>
        <taxon>Pseudomonadati</taxon>
        <taxon>Pseudomonadota</taxon>
        <taxon>Gammaproteobacteria</taxon>
        <taxon>Chromatiales</taxon>
        <taxon>Sedimenticolaceae</taxon>
        <taxon>Candidatus Thiodiazotropha</taxon>
    </lineage>
</organism>
<dbReference type="Proteomes" id="UP000770889">
    <property type="component" value="Unassembled WGS sequence"/>
</dbReference>
<gene>
    <name evidence="3" type="ORF">KME65_00590</name>
</gene>
<proteinExistence type="predicted"/>
<evidence type="ECO:0000313" key="3">
    <source>
        <dbReference type="EMBL" id="MBT2987437.1"/>
    </source>
</evidence>